<keyword evidence="2" id="KW-1185">Reference proteome</keyword>
<organism evidence="1 2">
    <name type="scientific">Pluteus cervinus</name>
    <dbReference type="NCBI Taxonomy" id="181527"/>
    <lineage>
        <taxon>Eukaryota</taxon>
        <taxon>Fungi</taxon>
        <taxon>Dikarya</taxon>
        <taxon>Basidiomycota</taxon>
        <taxon>Agaricomycotina</taxon>
        <taxon>Agaricomycetes</taxon>
        <taxon>Agaricomycetidae</taxon>
        <taxon>Agaricales</taxon>
        <taxon>Pluteineae</taxon>
        <taxon>Pluteaceae</taxon>
        <taxon>Pluteus</taxon>
    </lineage>
</organism>
<evidence type="ECO:0000313" key="1">
    <source>
        <dbReference type="EMBL" id="TFK77485.1"/>
    </source>
</evidence>
<protein>
    <submittedName>
        <fullName evidence="1">Uncharacterized protein</fullName>
    </submittedName>
</protein>
<dbReference type="Proteomes" id="UP000308600">
    <property type="component" value="Unassembled WGS sequence"/>
</dbReference>
<evidence type="ECO:0000313" key="2">
    <source>
        <dbReference type="Proteomes" id="UP000308600"/>
    </source>
</evidence>
<name>A0ACD3BGZ7_9AGAR</name>
<proteinExistence type="predicted"/>
<sequence length="388" mass="44203">MLDHKRLPPELWIEIFHWVAFDHALNSSGHPFQRTLCDTRQSRQLRATLSVVCREWHHLASDVLYKDLVVNHGSPALLRVLKNSQTNICDRVRSITLPYSSTATAPYLNSESSAIHILKLCKGVQTLVRPRPDTQNYKYTFESDALVVPLPSLQRLDWWYSSEAERSGGINSLDTVLRNAPNIQYLFIGGFVGTGYGTFSRTEVTLPFLHTLRFHMINGFLLRQVLTCWNLPSLSRIIVDTPLLDGGVSQVLEKFGHQLRSVELGRHIRFFLFDYLSMILRDCPSLENIDFYLFFTMPPKMPPGLQYPSVTTIGLNTSLNPFLESTKGESWELLGKHFNVFSGSLFPNLKRVLLYGDWSEYLTTPQFTGMETKLLARGCSVENASIPM</sequence>
<reference evidence="1 2" key="1">
    <citation type="journal article" date="2019" name="Nat. Ecol. Evol.">
        <title>Megaphylogeny resolves global patterns of mushroom evolution.</title>
        <authorList>
            <person name="Varga T."/>
            <person name="Krizsan K."/>
            <person name="Foldi C."/>
            <person name="Dima B."/>
            <person name="Sanchez-Garcia M."/>
            <person name="Sanchez-Ramirez S."/>
            <person name="Szollosi G.J."/>
            <person name="Szarkandi J.G."/>
            <person name="Papp V."/>
            <person name="Albert L."/>
            <person name="Andreopoulos W."/>
            <person name="Angelini C."/>
            <person name="Antonin V."/>
            <person name="Barry K.W."/>
            <person name="Bougher N.L."/>
            <person name="Buchanan P."/>
            <person name="Buyck B."/>
            <person name="Bense V."/>
            <person name="Catcheside P."/>
            <person name="Chovatia M."/>
            <person name="Cooper J."/>
            <person name="Damon W."/>
            <person name="Desjardin D."/>
            <person name="Finy P."/>
            <person name="Geml J."/>
            <person name="Haridas S."/>
            <person name="Hughes K."/>
            <person name="Justo A."/>
            <person name="Karasinski D."/>
            <person name="Kautmanova I."/>
            <person name="Kiss B."/>
            <person name="Kocsube S."/>
            <person name="Kotiranta H."/>
            <person name="LaButti K.M."/>
            <person name="Lechner B.E."/>
            <person name="Liimatainen K."/>
            <person name="Lipzen A."/>
            <person name="Lukacs Z."/>
            <person name="Mihaltcheva S."/>
            <person name="Morgado L.N."/>
            <person name="Niskanen T."/>
            <person name="Noordeloos M.E."/>
            <person name="Ohm R.A."/>
            <person name="Ortiz-Santana B."/>
            <person name="Ovrebo C."/>
            <person name="Racz N."/>
            <person name="Riley R."/>
            <person name="Savchenko A."/>
            <person name="Shiryaev A."/>
            <person name="Soop K."/>
            <person name="Spirin V."/>
            <person name="Szebenyi C."/>
            <person name="Tomsovsky M."/>
            <person name="Tulloss R.E."/>
            <person name="Uehling J."/>
            <person name="Grigoriev I.V."/>
            <person name="Vagvolgyi C."/>
            <person name="Papp T."/>
            <person name="Martin F.M."/>
            <person name="Miettinen O."/>
            <person name="Hibbett D.S."/>
            <person name="Nagy L.G."/>
        </authorList>
    </citation>
    <scope>NUCLEOTIDE SEQUENCE [LARGE SCALE GENOMIC DNA]</scope>
    <source>
        <strain evidence="1 2">NL-1719</strain>
    </source>
</reference>
<dbReference type="EMBL" id="ML208259">
    <property type="protein sequence ID" value="TFK77485.1"/>
    <property type="molecule type" value="Genomic_DNA"/>
</dbReference>
<accession>A0ACD3BGZ7</accession>
<gene>
    <name evidence="1" type="ORF">BDN72DRAFT_46188</name>
</gene>